<feature type="region of interest" description="Disordered" evidence="4">
    <location>
        <begin position="245"/>
        <end position="265"/>
    </location>
</feature>
<feature type="region of interest" description="Disordered" evidence="4">
    <location>
        <begin position="593"/>
        <end position="654"/>
    </location>
</feature>
<feature type="compositionally biased region" description="Gly residues" evidence="4">
    <location>
        <begin position="622"/>
        <end position="634"/>
    </location>
</feature>
<protein>
    <submittedName>
        <fullName evidence="5">Uncharacterized protein</fullName>
    </submittedName>
</protein>
<dbReference type="PANTHER" id="PTHR15454:SF56">
    <property type="entry name" value="PROTEIN PHOSPHATASE 1 REGULATORY SUBUNIT 7-RELATED"/>
    <property type="match status" value="1"/>
</dbReference>
<proteinExistence type="predicted"/>
<feature type="compositionally biased region" description="Low complexity" evidence="4">
    <location>
        <begin position="476"/>
        <end position="495"/>
    </location>
</feature>
<feature type="coiled-coil region" evidence="3">
    <location>
        <begin position="358"/>
        <end position="435"/>
    </location>
</feature>
<gene>
    <name evidence="5" type="ORF">TeGR_g13589</name>
</gene>
<reference evidence="5 6" key="1">
    <citation type="journal article" date="2023" name="Commun. Biol.">
        <title>Genome analysis of Parmales, the sister group of diatoms, reveals the evolutionary specialization of diatoms from phago-mixotrophs to photoautotrophs.</title>
        <authorList>
            <person name="Ban H."/>
            <person name="Sato S."/>
            <person name="Yoshikawa S."/>
            <person name="Yamada K."/>
            <person name="Nakamura Y."/>
            <person name="Ichinomiya M."/>
            <person name="Sato N."/>
            <person name="Blanc-Mathieu R."/>
            <person name="Endo H."/>
            <person name="Kuwata A."/>
            <person name="Ogata H."/>
        </authorList>
    </citation>
    <scope>NUCLEOTIDE SEQUENCE [LARGE SCALE GENOMIC DNA]</scope>
</reference>
<feature type="region of interest" description="Disordered" evidence="4">
    <location>
        <begin position="287"/>
        <end position="308"/>
    </location>
</feature>
<evidence type="ECO:0000313" key="6">
    <source>
        <dbReference type="Proteomes" id="UP001165060"/>
    </source>
</evidence>
<feature type="region of interest" description="Disordered" evidence="4">
    <location>
        <begin position="467"/>
        <end position="528"/>
    </location>
</feature>
<feature type="compositionally biased region" description="Gly residues" evidence="4">
    <location>
        <begin position="496"/>
        <end position="513"/>
    </location>
</feature>
<sequence length="654" mass="68455">MEAPSILTAALCKESSGEDSLPHITTLVLRGMGLSSIPRNTATLLSNLSSLSLSHNKFDRVDYFDKLSALRDLNLNFNSLTSSCLATLGSLPALRSLYLSNNSLSDDCFPSFSRTGAFPRLEVLGLFKNKLSDLEAAKVAVSALVRLKDLTLEGNELAGAKGYRGAIIRSAKALAVLDGDEIEDLDFELAEDGGEAEEQVQAAPNVPKLKLGAVGGATAGEDGGKAAVLNSDPVLLTYRASAVLGSGGREDESDSDGEGAGDKKRIMDLAKDLGGKKKRGIVGKLRGTSVSQNKGGSAGSAIAKEEPAETMGDTDLLQAAAMLNIRGAALADLRDEENVSDEAHADPELDVSDPWEILRRVLVKCEGLEAENKKLKRHQMAGGGGIGVDEVESVKKELEDLRSENANMYLLRDESKELKREIAGVRAENAELRLQLARGRQGVPSLDFGGGIGGNVGSAWGEQLPAYPDVAFPTPRSSESGGSSRVGSRPGTAGSSRGGSRPGSGGGGGGGGRRTLYQDPDVERPQTACERIESGYLQKLREEAGLSVDNPNDESAWGNEEDDEDNEILDLIERNENGLAKIRQDLVEANKEIGSWEKGRGGAGAGAGGGGRGGEGKENEGGKGAAAGKGGGKVKGPSVRELLELRKRAAAGRK</sequence>
<dbReference type="EMBL" id="BRYB01001881">
    <property type="protein sequence ID" value="GMI35561.1"/>
    <property type="molecule type" value="Genomic_DNA"/>
</dbReference>
<dbReference type="PANTHER" id="PTHR15454">
    <property type="entry name" value="NISCHARIN RELATED"/>
    <property type="match status" value="1"/>
</dbReference>
<dbReference type="Pfam" id="PF13855">
    <property type="entry name" value="LRR_8"/>
    <property type="match status" value="1"/>
</dbReference>
<dbReference type="InterPro" id="IPR001611">
    <property type="entry name" value="Leu-rich_rpt"/>
</dbReference>
<evidence type="ECO:0000256" key="2">
    <source>
        <dbReference type="ARBA" id="ARBA00022737"/>
    </source>
</evidence>
<keyword evidence="6" id="KW-1185">Reference proteome</keyword>
<dbReference type="Pfam" id="PF00560">
    <property type="entry name" value="LRR_1"/>
    <property type="match status" value="1"/>
</dbReference>
<dbReference type="Proteomes" id="UP001165060">
    <property type="component" value="Unassembled WGS sequence"/>
</dbReference>
<dbReference type="InterPro" id="IPR032675">
    <property type="entry name" value="LRR_dom_sf"/>
</dbReference>
<dbReference type="Gene3D" id="3.80.10.10">
    <property type="entry name" value="Ribonuclease Inhibitor"/>
    <property type="match status" value="2"/>
</dbReference>
<evidence type="ECO:0000256" key="4">
    <source>
        <dbReference type="SAM" id="MobiDB-lite"/>
    </source>
</evidence>
<evidence type="ECO:0000256" key="3">
    <source>
        <dbReference type="SAM" id="Coils"/>
    </source>
</evidence>
<feature type="region of interest" description="Disordered" evidence="4">
    <location>
        <begin position="541"/>
        <end position="567"/>
    </location>
</feature>
<keyword evidence="1" id="KW-0433">Leucine-rich repeat</keyword>
<dbReference type="InterPro" id="IPR003591">
    <property type="entry name" value="Leu-rich_rpt_typical-subtyp"/>
</dbReference>
<keyword evidence="2" id="KW-0677">Repeat</keyword>
<name>A0ABQ6MYM1_9STRA</name>
<accession>A0ABQ6MYM1</accession>
<dbReference type="SMART" id="SM00369">
    <property type="entry name" value="LRR_TYP"/>
    <property type="match status" value="4"/>
</dbReference>
<keyword evidence="3" id="KW-0175">Coiled coil</keyword>
<feature type="compositionally biased region" description="Gly residues" evidence="4">
    <location>
        <begin position="601"/>
        <end position="613"/>
    </location>
</feature>
<dbReference type="PROSITE" id="PS51450">
    <property type="entry name" value="LRR"/>
    <property type="match status" value="1"/>
</dbReference>
<comment type="caution">
    <text evidence="5">The sequence shown here is derived from an EMBL/GenBank/DDBJ whole genome shotgun (WGS) entry which is preliminary data.</text>
</comment>
<evidence type="ECO:0000313" key="5">
    <source>
        <dbReference type="EMBL" id="GMI35561.1"/>
    </source>
</evidence>
<organism evidence="5 6">
    <name type="scientific">Tetraparma gracilis</name>
    <dbReference type="NCBI Taxonomy" id="2962635"/>
    <lineage>
        <taxon>Eukaryota</taxon>
        <taxon>Sar</taxon>
        <taxon>Stramenopiles</taxon>
        <taxon>Ochrophyta</taxon>
        <taxon>Bolidophyceae</taxon>
        <taxon>Parmales</taxon>
        <taxon>Triparmaceae</taxon>
        <taxon>Tetraparma</taxon>
    </lineage>
</organism>
<evidence type="ECO:0000256" key="1">
    <source>
        <dbReference type="ARBA" id="ARBA00022614"/>
    </source>
</evidence>
<dbReference type="SUPFAM" id="SSF52075">
    <property type="entry name" value="Outer arm dynein light chain 1"/>
    <property type="match status" value="1"/>
</dbReference>